<dbReference type="Proteomes" id="UP001597519">
    <property type="component" value="Unassembled WGS sequence"/>
</dbReference>
<dbReference type="EC" id="2.1.1.-" evidence="3"/>
<organism evidence="3 4">
    <name type="scientific">Corticicoccus populi</name>
    <dbReference type="NCBI Taxonomy" id="1812821"/>
    <lineage>
        <taxon>Bacteria</taxon>
        <taxon>Bacillati</taxon>
        <taxon>Bacillota</taxon>
        <taxon>Bacilli</taxon>
        <taxon>Bacillales</taxon>
        <taxon>Staphylococcaceae</taxon>
        <taxon>Corticicoccus</taxon>
    </lineage>
</organism>
<keyword evidence="3" id="KW-0808">Transferase</keyword>
<accession>A0ABW5WT76</accession>
<proteinExistence type="predicted"/>
<dbReference type="SUPFAM" id="SSF54197">
    <property type="entry name" value="HIT-like"/>
    <property type="match status" value="1"/>
</dbReference>
<dbReference type="GO" id="GO:0008168">
    <property type="term" value="F:methyltransferase activity"/>
    <property type="evidence" value="ECO:0007669"/>
    <property type="project" value="UniProtKB-KW"/>
</dbReference>
<evidence type="ECO:0000313" key="4">
    <source>
        <dbReference type="Proteomes" id="UP001597519"/>
    </source>
</evidence>
<keyword evidence="4" id="KW-1185">Reference proteome</keyword>
<protein>
    <submittedName>
        <fullName evidence="3">HIT family protein</fullName>
        <ecNumber evidence="3">2.1.1.-</ecNumber>
    </submittedName>
</protein>
<comment type="caution">
    <text evidence="3">The sequence shown here is derived from an EMBL/GenBank/DDBJ whole genome shotgun (WGS) entry which is preliminary data.</text>
</comment>
<evidence type="ECO:0000259" key="2">
    <source>
        <dbReference type="PROSITE" id="PS51084"/>
    </source>
</evidence>
<dbReference type="Pfam" id="PF01230">
    <property type="entry name" value="HIT"/>
    <property type="match status" value="1"/>
</dbReference>
<dbReference type="GO" id="GO:0032259">
    <property type="term" value="P:methylation"/>
    <property type="evidence" value="ECO:0007669"/>
    <property type="project" value="UniProtKB-KW"/>
</dbReference>
<name>A0ABW5WT76_9STAP</name>
<gene>
    <name evidence="3" type="ORF">ACFSX4_05920</name>
</gene>
<reference evidence="4" key="1">
    <citation type="journal article" date="2019" name="Int. J. Syst. Evol. Microbiol.">
        <title>The Global Catalogue of Microorganisms (GCM) 10K type strain sequencing project: providing services to taxonomists for standard genome sequencing and annotation.</title>
        <authorList>
            <consortium name="The Broad Institute Genomics Platform"/>
            <consortium name="The Broad Institute Genome Sequencing Center for Infectious Disease"/>
            <person name="Wu L."/>
            <person name="Ma J."/>
        </authorList>
    </citation>
    <scope>NUCLEOTIDE SEQUENCE [LARGE SCALE GENOMIC DNA]</scope>
    <source>
        <strain evidence="4">KCTC 33575</strain>
    </source>
</reference>
<dbReference type="PROSITE" id="PS51084">
    <property type="entry name" value="HIT_2"/>
    <property type="match status" value="1"/>
</dbReference>
<dbReference type="RefSeq" id="WP_377772516.1">
    <property type="nucleotide sequence ID" value="NZ_JBHUOQ010000001.1"/>
</dbReference>
<feature type="short sequence motif" description="Histidine triad motif" evidence="1">
    <location>
        <begin position="77"/>
        <end position="81"/>
    </location>
</feature>
<sequence length="131" mass="15276">MIEIKELKVSRLYLNKDQTHRGRCILAFKDHKKEIFNLTEEERKDFTEDLSASAKALSDAFAPQKINYGIYGDLVSHLHMHLVPKYEGEKEWGSAFTNEPAEKKYVDENTYKELLEKIRINLTGGEKQCLR</sequence>
<dbReference type="Gene3D" id="3.30.428.10">
    <property type="entry name" value="HIT-like"/>
    <property type="match status" value="1"/>
</dbReference>
<dbReference type="EMBL" id="JBHUOQ010000001">
    <property type="protein sequence ID" value="MFD2830001.1"/>
    <property type="molecule type" value="Genomic_DNA"/>
</dbReference>
<evidence type="ECO:0000256" key="1">
    <source>
        <dbReference type="PROSITE-ProRule" id="PRU00464"/>
    </source>
</evidence>
<feature type="domain" description="HIT" evidence="2">
    <location>
        <begin position="1"/>
        <end position="92"/>
    </location>
</feature>
<dbReference type="InterPro" id="IPR036265">
    <property type="entry name" value="HIT-like_sf"/>
</dbReference>
<evidence type="ECO:0000313" key="3">
    <source>
        <dbReference type="EMBL" id="MFD2830001.1"/>
    </source>
</evidence>
<dbReference type="InterPro" id="IPR011146">
    <property type="entry name" value="HIT-like"/>
</dbReference>
<keyword evidence="3" id="KW-0489">Methyltransferase</keyword>